<reference evidence="2" key="1">
    <citation type="journal article" date="2019" name="Int. J. Syst. Evol. Microbiol.">
        <title>The Global Catalogue of Microorganisms (GCM) 10K type strain sequencing project: providing services to taxonomists for standard genome sequencing and annotation.</title>
        <authorList>
            <consortium name="The Broad Institute Genomics Platform"/>
            <consortium name="The Broad Institute Genome Sequencing Center for Infectious Disease"/>
            <person name="Wu L."/>
            <person name="Ma J."/>
        </authorList>
    </citation>
    <scope>NUCLEOTIDE SEQUENCE [LARGE SCALE GENOMIC DNA]</scope>
    <source>
        <strain evidence="2">JCM 4738</strain>
    </source>
</reference>
<gene>
    <name evidence="1" type="ORF">GCM10010347_65940</name>
</gene>
<name>A0ABQ3F5L9_9ACTN</name>
<keyword evidence="2" id="KW-1185">Reference proteome</keyword>
<proteinExistence type="predicted"/>
<evidence type="ECO:0000313" key="2">
    <source>
        <dbReference type="Proteomes" id="UP000642673"/>
    </source>
</evidence>
<dbReference type="RefSeq" id="WP_190187893.1">
    <property type="nucleotide sequence ID" value="NZ_BMVP01000029.1"/>
</dbReference>
<dbReference type="EMBL" id="BMVP01000029">
    <property type="protein sequence ID" value="GHB85798.1"/>
    <property type="molecule type" value="Genomic_DNA"/>
</dbReference>
<accession>A0ABQ3F5L9</accession>
<evidence type="ECO:0000313" key="1">
    <source>
        <dbReference type="EMBL" id="GHB85798.1"/>
    </source>
</evidence>
<sequence>MYDTFRYRYLHAGMGLAADLRADAYEADDVPPPTGLLISRSLYLRLPADRVPYWLDAAWLAFGASLHAEQLIDGRALVLDVDAFTYPGADYRSEVAALALDGWIHRRFGLAACGAAVTYDPPSRRFSFTWPGPVAPFADELPPPGTA</sequence>
<comment type="caution">
    <text evidence="1">The sequence shown here is derived from an EMBL/GenBank/DDBJ whole genome shotgun (WGS) entry which is preliminary data.</text>
</comment>
<protein>
    <submittedName>
        <fullName evidence="1">Uncharacterized protein</fullName>
    </submittedName>
</protein>
<dbReference type="Proteomes" id="UP000642673">
    <property type="component" value="Unassembled WGS sequence"/>
</dbReference>
<organism evidence="1 2">
    <name type="scientific">Streptomyces cirratus</name>
    <dbReference type="NCBI Taxonomy" id="68187"/>
    <lineage>
        <taxon>Bacteria</taxon>
        <taxon>Bacillati</taxon>
        <taxon>Actinomycetota</taxon>
        <taxon>Actinomycetes</taxon>
        <taxon>Kitasatosporales</taxon>
        <taxon>Streptomycetaceae</taxon>
        <taxon>Streptomyces</taxon>
    </lineage>
</organism>